<gene>
    <name evidence="1" type="ORF">ACFSJ3_07450</name>
</gene>
<dbReference type="RefSeq" id="WP_345340788.1">
    <property type="nucleotide sequence ID" value="NZ_BAABLI010000016.1"/>
</dbReference>
<evidence type="ECO:0000313" key="1">
    <source>
        <dbReference type="EMBL" id="MFD2095816.1"/>
    </source>
</evidence>
<organism evidence="1 2">
    <name type="scientific">Corallincola platygyrae</name>
    <dbReference type="NCBI Taxonomy" id="1193278"/>
    <lineage>
        <taxon>Bacteria</taxon>
        <taxon>Pseudomonadati</taxon>
        <taxon>Pseudomonadota</taxon>
        <taxon>Gammaproteobacteria</taxon>
        <taxon>Alteromonadales</taxon>
        <taxon>Psychromonadaceae</taxon>
        <taxon>Corallincola</taxon>
    </lineage>
</organism>
<dbReference type="EMBL" id="JBHUHT010000010">
    <property type="protein sequence ID" value="MFD2095816.1"/>
    <property type="molecule type" value="Genomic_DNA"/>
</dbReference>
<comment type="caution">
    <text evidence="1">The sequence shown here is derived from an EMBL/GenBank/DDBJ whole genome shotgun (WGS) entry which is preliminary data.</text>
</comment>
<reference evidence="2" key="1">
    <citation type="journal article" date="2019" name="Int. J. Syst. Evol. Microbiol.">
        <title>The Global Catalogue of Microorganisms (GCM) 10K type strain sequencing project: providing services to taxonomists for standard genome sequencing and annotation.</title>
        <authorList>
            <consortium name="The Broad Institute Genomics Platform"/>
            <consortium name="The Broad Institute Genome Sequencing Center for Infectious Disease"/>
            <person name="Wu L."/>
            <person name="Ma J."/>
        </authorList>
    </citation>
    <scope>NUCLEOTIDE SEQUENCE [LARGE SCALE GENOMIC DNA]</scope>
    <source>
        <strain evidence="2">CGMCC 1.10992</strain>
    </source>
</reference>
<keyword evidence="2" id="KW-1185">Reference proteome</keyword>
<accession>A0ABW4XMU5</accession>
<evidence type="ECO:0000313" key="2">
    <source>
        <dbReference type="Proteomes" id="UP001597380"/>
    </source>
</evidence>
<proteinExistence type="predicted"/>
<sequence>MRLSKKPLKAYECWINQYSWLSHHPLDKKRFFEFVDTYIRYGRRHVSGEELRDDIVCKYASYGDQQELIEESAYYGQLFDDLVSFAKATGRLRNA</sequence>
<protein>
    <submittedName>
        <fullName evidence="1">Uncharacterized protein</fullName>
    </submittedName>
</protein>
<name>A0ABW4XMU5_9GAMM</name>
<dbReference type="Proteomes" id="UP001597380">
    <property type="component" value="Unassembled WGS sequence"/>
</dbReference>